<dbReference type="Gene3D" id="3.30.300.30">
    <property type="match status" value="1"/>
</dbReference>
<organism evidence="5 6">
    <name type="scientific">Metarhizium rileyi (strain RCEF 4871)</name>
    <name type="common">Nomuraea rileyi</name>
    <dbReference type="NCBI Taxonomy" id="1649241"/>
    <lineage>
        <taxon>Eukaryota</taxon>
        <taxon>Fungi</taxon>
        <taxon>Dikarya</taxon>
        <taxon>Ascomycota</taxon>
        <taxon>Pezizomycotina</taxon>
        <taxon>Sordariomycetes</taxon>
        <taxon>Hypocreomycetidae</taxon>
        <taxon>Hypocreales</taxon>
        <taxon>Clavicipitaceae</taxon>
        <taxon>Metarhizium</taxon>
    </lineage>
</organism>
<sequence length="555" mass="60740">MIYNSGNAAPVPNVDLLTLLFEHEAGSADEDTPLHAEAHDPSYVITKSQARDFTKKLAHFLRVQYGVGSSGPGKDVVVSVSTGQSALPCMFWGVICAEGIYSAASPSSTSAELARQIRDGPGNVLVCSEDLRSLGEAAAQTAGLPLRNVLILKSWPRVELYSLDGSVKCDFEQGLEWPRITDQAELESRTVCILYSSGTTGLPKGVRVSHMNMVAEAVLPSSQNRPVFEQWRKQGRPFELRTLAHLPTAHIAGVQGYFVSPAYEGGCVYWMPKFNFEDFIKYCNHLEITFFFSVPPIYMAIAKHPAVKDQLKHLRYAISGAAPLNSETQEAAGRKLSTDAHLSQIWGLSESTGTVTNLTPDKPATSGALGYLLPNITLRLVDENEQDVKPGEAGEAWLKGPMITKGYHNNPEADASSFTTDGWFKTGDVLRMEKDQLYIVDRKKELIKYKGLQVAPAELEGILIAHPAVLDAAVIGIAQDDGNELPRAYVVVAPAAKGSVSEEDLKSHVESQVSPYKQLRGGVFFLDEVPRSPSGKILRRQLRDLHKREIQLSKL</sequence>
<dbReference type="PANTHER" id="PTHR24096:SF149">
    <property type="entry name" value="AMP-BINDING DOMAIN-CONTAINING PROTEIN-RELATED"/>
    <property type="match status" value="1"/>
</dbReference>
<dbReference type="SUPFAM" id="SSF56801">
    <property type="entry name" value="Acetyl-CoA synthetase-like"/>
    <property type="match status" value="1"/>
</dbReference>
<dbReference type="InterPro" id="IPR000873">
    <property type="entry name" value="AMP-dep_synth/lig_dom"/>
</dbReference>
<dbReference type="Gene3D" id="3.40.50.12780">
    <property type="entry name" value="N-terminal domain of ligase-like"/>
    <property type="match status" value="1"/>
</dbReference>
<protein>
    <submittedName>
        <fullName evidence="5">Uncharacterized protein</fullName>
    </submittedName>
</protein>
<evidence type="ECO:0000256" key="2">
    <source>
        <dbReference type="ARBA" id="ARBA00022598"/>
    </source>
</evidence>
<dbReference type="PROSITE" id="PS00455">
    <property type="entry name" value="AMP_BINDING"/>
    <property type="match status" value="1"/>
</dbReference>
<feature type="domain" description="AMP-dependent synthetase/ligase" evidence="3">
    <location>
        <begin position="40"/>
        <end position="408"/>
    </location>
</feature>
<dbReference type="InterPro" id="IPR042099">
    <property type="entry name" value="ANL_N_sf"/>
</dbReference>
<keyword evidence="2" id="KW-0436">Ligase</keyword>
<feature type="domain" description="AMP-binding enzyme C-terminal" evidence="4">
    <location>
        <begin position="458"/>
        <end position="536"/>
    </location>
</feature>
<dbReference type="GO" id="GO:0016405">
    <property type="term" value="F:CoA-ligase activity"/>
    <property type="evidence" value="ECO:0007669"/>
    <property type="project" value="TreeGrafter"/>
</dbReference>
<reference evidence="6" key="1">
    <citation type="submission" date="2018-12" db="EMBL/GenBank/DDBJ databases">
        <title>The complete genome of Metarhizium rileyi, a key fungal pathogen of Lepidoptera.</title>
        <authorList>
            <person name="Binneck E."/>
            <person name="Lastra C.C.L."/>
            <person name="Sosa-Gomez D.R."/>
        </authorList>
    </citation>
    <scope>NUCLEOTIDE SEQUENCE [LARGE SCALE GENOMIC DNA]</scope>
    <source>
        <strain evidence="6">Cep018-CH2</strain>
    </source>
</reference>
<dbReference type="Pfam" id="PF13193">
    <property type="entry name" value="AMP-binding_C"/>
    <property type="match status" value="1"/>
</dbReference>
<accession>A0A5C6G6F5</accession>
<evidence type="ECO:0000256" key="1">
    <source>
        <dbReference type="ARBA" id="ARBA00006432"/>
    </source>
</evidence>
<name>A0A5C6G6F5_METRR</name>
<dbReference type="EMBL" id="SBHS01000025">
    <property type="protein sequence ID" value="TWU72677.1"/>
    <property type="molecule type" value="Genomic_DNA"/>
</dbReference>
<dbReference type="GO" id="GO:0019748">
    <property type="term" value="P:secondary metabolic process"/>
    <property type="evidence" value="ECO:0007669"/>
    <property type="project" value="TreeGrafter"/>
</dbReference>
<dbReference type="InterPro" id="IPR020845">
    <property type="entry name" value="AMP-binding_CS"/>
</dbReference>
<evidence type="ECO:0000259" key="4">
    <source>
        <dbReference type="Pfam" id="PF13193"/>
    </source>
</evidence>
<comment type="similarity">
    <text evidence="1">Belongs to the ATP-dependent AMP-binding enzyme family.</text>
</comment>
<dbReference type="AlphaFoldDB" id="A0A5C6G6F5"/>
<gene>
    <name evidence="5" type="ORF">ED733_003131</name>
</gene>
<evidence type="ECO:0000259" key="3">
    <source>
        <dbReference type="Pfam" id="PF00501"/>
    </source>
</evidence>
<dbReference type="Pfam" id="PF00501">
    <property type="entry name" value="AMP-binding"/>
    <property type="match status" value="1"/>
</dbReference>
<dbReference type="InterPro" id="IPR025110">
    <property type="entry name" value="AMP-bd_C"/>
</dbReference>
<dbReference type="Proteomes" id="UP000317257">
    <property type="component" value="Unassembled WGS sequence"/>
</dbReference>
<evidence type="ECO:0000313" key="5">
    <source>
        <dbReference type="EMBL" id="TWU72677.1"/>
    </source>
</evidence>
<dbReference type="PANTHER" id="PTHR24096">
    <property type="entry name" value="LONG-CHAIN-FATTY-ACID--COA LIGASE"/>
    <property type="match status" value="1"/>
</dbReference>
<evidence type="ECO:0000313" key="6">
    <source>
        <dbReference type="Proteomes" id="UP000317257"/>
    </source>
</evidence>
<dbReference type="FunFam" id="3.30.300.30:FF:000007">
    <property type="entry name" value="4-coumarate--CoA ligase 2"/>
    <property type="match status" value="1"/>
</dbReference>
<dbReference type="InterPro" id="IPR045851">
    <property type="entry name" value="AMP-bd_C_sf"/>
</dbReference>
<proteinExistence type="inferred from homology"/>
<comment type="caution">
    <text evidence="5">The sequence shown here is derived from an EMBL/GenBank/DDBJ whole genome shotgun (WGS) entry which is preliminary data.</text>
</comment>